<keyword evidence="3" id="KW-0274">FAD</keyword>
<dbReference type="InterPro" id="IPR052206">
    <property type="entry name" value="Retinol_saturase"/>
</dbReference>
<evidence type="ECO:0000313" key="8">
    <source>
        <dbReference type="Proteomes" id="UP000654257"/>
    </source>
</evidence>
<feature type="domain" description="Amine oxidase" evidence="6">
    <location>
        <begin position="13"/>
        <end position="284"/>
    </location>
</feature>
<dbReference type="Gene3D" id="3.50.50.60">
    <property type="entry name" value="FAD/NAD(P)-binding domain"/>
    <property type="match status" value="2"/>
</dbReference>
<evidence type="ECO:0000256" key="4">
    <source>
        <dbReference type="ARBA" id="ARBA00022857"/>
    </source>
</evidence>
<dbReference type="RefSeq" id="WP_188546961.1">
    <property type="nucleotide sequence ID" value="NZ_BMCU01000005.1"/>
</dbReference>
<evidence type="ECO:0000256" key="3">
    <source>
        <dbReference type="ARBA" id="ARBA00022827"/>
    </source>
</evidence>
<dbReference type="GO" id="GO:0016491">
    <property type="term" value="F:oxidoreductase activity"/>
    <property type="evidence" value="ECO:0007669"/>
    <property type="project" value="InterPro"/>
</dbReference>
<dbReference type="Proteomes" id="UP000654257">
    <property type="component" value="Unassembled WGS sequence"/>
</dbReference>
<evidence type="ECO:0000256" key="2">
    <source>
        <dbReference type="ARBA" id="ARBA00022729"/>
    </source>
</evidence>
<accession>A0A917LHC4</accession>
<name>A0A917LHC4_9NOCA</name>
<keyword evidence="1" id="KW-0285">Flavoprotein</keyword>
<proteinExistence type="predicted"/>
<evidence type="ECO:0000313" key="7">
    <source>
        <dbReference type="EMBL" id="GGG24667.1"/>
    </source>
</evidence>
<keyword evidence="8" id="KW-1185">Reference proteome</keyword>
<dbReference type="InterPro" id="IPR036188">
    <property type="entry name" value="FAD/NAD-bd_sf"/>
</dbReference>
<comment type="caution">
    <text evidence="7">The sequence shown here is derived from an EMBL/GenBank/DDBJ whole genome shotgun (WGS) entry which is preliminary data.</text>
</comment>
<dbReference type="Pfam" id="PF01593">
    <property type="entry name" value="Amino_oxidase"/>
    <property type="match status" value="1"/>
</dbReference>
<reference evidence="7" key="2">
    <citation type="submission" date="2020-09" db="EMBL/GenBank/DDBJ databases">
        <authorList>
            <person name="Sun Q."/>
            <person name="Sedlacek I."/>
        </authorList>
    </citation>
    <scope>NUCLEOTIDE SEQUENCE</scope>
    <source>
        <strain evidence="7">CCM 7905</strain>
    </source>
</reference>
<keyword evidence="5" id="KW-0520">NAD</keyword>
<dbReference type="SUPFAM" id="SSF51905">
    <property type="entry name" value="FAD/NAD(P)-binding domain"/>
    <property type="match status" value="1"/>
</dbReference>
<reference evidence="7" key="1">
    <citation type="journal article" date="2014" name="Int. J. Syst. Evol. Microbiol.">
        <title>Complete genome sequence of Corynebacterium casei LMG S-19264T (=DSM 44701T), isolated from a smear-ripened cheese.</title>
        <authorList>
            <consortium name="US DOE Joint Genome Institute (JGI-PGF)"/>
            <person name="Walter F."/>
            <person name="Albersmeier A."/>
            <person name="Kalinowski J."/>
            <person name="Ruckert C."/>
        </authorList>
    </citation>
    <scope>NUCLEOTIDE SEQUENCE</scope>
    <source>
        <strain evidence="7">CCM 7905</strain>
    </source>
</reference>
<evidence type="ECO:0000256" key="1">
    <source>
        <dbReference type="ARBA" id="ARBA00022630"/>
    </source>
</evidence>
<dbReference type="AlphaFoldDB" id="A0A917LHC4"/>
<evidence type="ECO:0000256" key="5">
    <source>
        <dbReference type="ARBA" id="ARBA00023027"/>
    </source>
</evidence>
<dbReference type="PANTHER" id="PTHR46091">
    <property type="entry name" value="BLR7054 PROTEIN"/>
    <property type="match status" value="1"/>
</dbReference>
<protein>
    <submittedName>
        <fullName evidence="7">Phytoene dehydrogenase</fullName>
    </submittedName>
</protein>
<gene>
    <name evidence="7" type="ORF">GCM10007304_43150</name>
</gene>
<keyword evidence="2" id="KW-0732">Signal</keyword>
<organism evidence="7 8">
    <name type="scientific">Rhodococcoides trifolii</name>
    <dbReference type="NCBI Taxonomy" id="908250"/>
    <lineage>
        <taxon>Bacteria</taxon>
        <taxon>Bacillati</taxon>
        <taxon>Actinomycetota</taxon>
        <taxon>Actinomycetes</taxon>
        <taxon>Mycobacteriales</taxon>
        <taxon>Nocardiaceae</taxon>
        <taxon>Rhodococcoides</taxon>
    </lineage>
</organism>
<dbReference type="InterPro" id="IPR002937">
    <property type="entry name" value="Amino_oxidase"/>
</dbReference>
<keyword evidence="4" id="KW-0521">NADP</keyword>
<dbReference type="PANTHER" id="PTHR46091:SF3">
    <property type="entry name" value="AMINE OXIDASE DOMAIN-CONTAINING PROTEIN"/>
    <property type="match status" value="1"/>
</dbReference>
<dbReference type="EMBL" id="BMCU01000005">
    <property type="protein sequence ID" value="GGG24667.1"/>
    <property type="molecule type" value="Genomic_DNA"/>
</dbReference>
<sequence length="573" mass="62130">MSTYDVVVVGGGLAGMTAAAALAAAGKKVVVLEQYSVVGGSTHVFRRKGQWEWQVGLHHLGNCGPDGDMPTMFRGLGLGEHITFEPMNRDGYERFVFPDLEFEVPTDWDEYRIRLTALFPAERRAIERFVKVTRKMGGAIDRVASAESLTGMAKTAWKLGRHAPLARSSLTAVMDHFGLSPRLQVLLSMSPSGSMNCPPHRLPFLAFASFLTEFVGGGAWFPHGGGQVFASNLLRVIEQYGGEVVTRAFVEEIIVDRGRAAGVRLAGGATCRAETVISTADIKKTYNVLLPAGAVDASNMKRVDDFRMSAPFFNAYLGADVDLAATRTNQDSFSVPSWTSLSDIEKGQRFRPGDTAQSWLDRICPVLPAYIHCSDIKDPTAKRYAPDGCSSLESMFPIVMDHRLWGAADVDQRDHDYARSTTYTTMKTTLTDLMVARTQTALPELDGHIVHREAATPLTQERYTQSTEGASYGIEFNMKQTGVSRPGPRTPVPGLFLAGASCRTGPATEGVLLSGIVTAGTILGRNLVAEFRDGRPLVPAGTLAAVPSEWDSLSAARAGRQSRPRLQNVTPTV</sequence>
<evidence type="ECO:0000259" key="6">
    <source>
        <dbReference type="Pfam" id="PF01593"/>
    </source>
</evidence>